<evidence type="ECO:0000313" key="2">
    <source>
        <dbReference type="Proteomes" id="UP000054773"/>
    </source>
</evidence>
<dbReference type="OrthoDB" id="5649126at2"/>
<name>A0A0W0TQ38_LEGER</name>
<dbReference type="STRING" id="448.Lery_1585"/>
<sequence>MTLPEIIKHLLIHDETHEAIKHIRQLSQQELEAQDQTTQGYLFDFAVRHSRHPDVFHAFITQYAKLTGDTTLRALTLDCHPTAFNHLDVAFIMGKLPIMRHEALNQYKNLMNLQKIIYCHRIMNEVKKLSLYGAKLLLEVLNPPQKGMIEKAIIHYEKRLIDSNDFNTTFHANEPADTTTVTFRKARIIQKIAFELMNMTFQFLNNDQQPLSSYQNAARDMLHSQQAIMQTCRGLGKIVRDIGNAIAHYTGLSLLVSLSQGKINEFQAGRWTLFSNRSKTQQHQETILNVIDVLPPLG</sequence>
<protein>
    <submittedName>
        <fullName evidence="1">Uncharacterized protein</fullName>
    </submittedName>
</protein>
<dbReference type="RefSeq" id="WP_058526715.1">
    <property type="nucleotide sequence ID" value="NZ_CAAAHY010000016.1"/>
</dbReference>
<proteinExistence type="predicted"/>
<comment type="caution">
    <text evidence="1">The sequence shown here is derived from an EMBL/GenBank/DDBJ whole genome shotgun (WGS) entry which is preliminary data.</text>
</comment>
<evidence type="ECO:0000313" key="1">
    <source>
        <dbReference type="EMBL" id="KTC97746.1"/>
    </source>
</evidence>
<dbReference type="EMBL" id="LNYA01000024">
    <property type="protein sequence ID" value="KTC97746.1"/>
    <property type="molecule type" value="Genomic_DNA"/>
</dbReference>
<gene>
    <name evidence="1" type="ORF">Lery_1585</name>
</gene>
<reference evidence="1 2" key="1">
    <citation type="submission" date="2015-11" db="EMBL/GenBank/DDBJ databases">
        <title>Genomic analysis of 38 Legionella species identifies large and diverse effector repertoires.</title>
        <authorList>
            <person name="Burstein D."/>
            <person name="Amaro F."/>
            <person name="Zusman T."/>
            <person name="Lifshitz Z."/>
            <person name="Cohen O."/>
            <person name="Gilbert J.A."/>
            <person name="Pupko T."/>
            <person name="Shuman H.A."/>
            <person name="Segal G."/>
        </authorList>
    </citation>
    <scope>NUCLEOTIDE SEQUENCE [LARGE SCALE GENOMIC DNA]</scope>
    <source>
        <strain evidence="1 2">SE-32A-C8</strain>
    </source>
</reference>
<dbReference type="PATRIC" id="fig|448.7.peg.1653"/>
<accession>A0A0W0TQ38</accession>
<organism evidence="1 2">
    <name type="scientific">Legionella erythra</name>
    <dbReference type="NCBI Taxonomy" id="448"/>
    <lineage>
        <taxon>Bacteria</taxon>
        <taxon>Pseudomonadati</taxon>
        <taxon>Pseudomonadota</taxon>
        <taxon>Gammaproteobacteria</taxon>
        <taxon>Legionellales</taxon>
        <taxon>Legionellaceae</taxon>
        <taxon>Legionella</taxon>
    </lineage>
</organism>
<dbReference type="Proteomes" id="UP000054773">
    <property type="component" value="Unassembled WGS sequence"/>
</dbReference>
<keyword evidence="2" id="KW-1185">Reference proteome</keyword>
<dbReference type="AlphaFoldDB" id="A0A0W0TQ38"/>